<accession>A0A392VQ62</accession>
<dbReference type="AlphaFoldDB" id="A0A392VQ62"/>
<feature type="non-terminal residue" evidence="1">
    <location>
        <position position="48"/>
    </location>
</feature>
<evidence type="ECO:0000313" key="2">
    <source>
        <dbReference type="Proteomes" id="UP000265520"/>
    </source>
</evidence>
<dbReference type="Proteomes" id="UP000265520">
    <property type="component" value="Unassembled WGS sequence"/>
</dbReference>
<comment type="caution">
    <text evidence="1">The sequence shown here is derived from an EMBL/GenBank/DDBJ whole genome shotgun (WGS) entry which is preliminary data.</text>
</comment>
<proteinExistence type="predicted"/>
<sequence length="48" mass="5291">MVLLLRQFFFWSLHDAQLRLARPAVLPCFSEFVSGVGAARASGLRGAQ</sequence>
<organism evidence="1 2">
    <name type="scientific">Trifolium medium</name>
    <dbReference type="NCBI Taxonomy" id="97028"/>
    <lineage>
        <taxon>Eukaryota</taxon>
        <taxon>Viridiplantae</taxon>
        <taxon>Streptophyta</taxon>
        <taxon>Embryophyta</taxon>
        <taxon>Tracheophyta</taxon>
        <taxon>Spermatophyta</taxon>
        <taxon>Magnoliopsida</taxon>
        <taxon>eudicotyledons</taxon>
        <taxon>Gunneridae</taxon>
        <taxon>Pentapetalae</taxon>
        <taxon>rosids</taxon>
        <taxon>fabids</taxon>
        <taxon>Fabales</taxon>
        <taxon>Fabaceae</taxon>
        <taxon>Papilionoideae</taxon>
        <taxon>50 kb inversion clade</taxon>
        <taxon>NPAAA clade</taxon>
        <taxon>Hologalegina</taxon>
        <taxon>IRL clade</taxon>
        <taxon>Trifolieae</taxon>
        <taxon>Trifolium</taxon>
    </lineage>
</organism>
<name>A0A392VQ62_9FABA</name>
<evidence type="ECO:0000313" key="1">
    <source>
        <dbReference type="EMBL" id="MCI90538.1"/>
    </source>
</evidence>
<keyword evidence="2" id="KW-1185">Reference proteome</keyword>
<reference evidence="1 2" key="1">
    <citation type="journal article" date="2018" name="Front. Plant Sci.">
        <title>Red Clover (Trifolium pratense) and Zigzag Clover (T. medium) - A Picture of Genomic Similarities and Differences.</title>
        <authorList>
            <person name="Dluhosova J."/>
            <person name="Istvanek J."/>
            <person name="Nedelnik J."/>
            <person name="Repkova J."/>
        </authorList>
    </citation>
    <scope>NUCLEOTIDE SEQUENCE [LARGE SCALE GENOMIC DNA]</scope>
    <source>
        <strain evidence="2">cv. 10/8</strain>
        <tissue evidence="1">Leaf</tissue>
    </source>
</reference>
<dbReference type="EMBL" id="LXQA011247327">
    <property type="protein sequence ID" value="MCI90538.1"/>
    <property type="molecule type" value="Genomic_DNA"/>
</dbReference>
<protein>
    <submittedName>
        <fullName evidence="1">Uncharacterized protein</fullName>
    </submittedName>
</protein>